<dbReference type="GO" id="GO:0016614">
    <property type="term" value="F:oxidoreductase activity, acting on CH-OH group of donors"/>
    <property type="evidence" value="ECO:0007669"/>
    <property type="project" value="InterPro"/>
</dbReference>
<dbReference type="GO" id="GO:0005506">
    <property type="term" value="F:iron ion binding"/>
    <property type="evidence" value="ECO:0007669"/>
    <property type="project" value="InterPro"/>
</dbReference>
<dbReference type="InterPro" id="IPR051459">
    <property type="entry name" value="Cytochrome_c-type_DH"/>
</dbReference>
<keyword evidence="7 10" id="KW-0408">Iron</keyword>
<evidence type="ECO:0000313" key="13">
    <source>
        <dbReference type="Proteomes" id="UP000248926"/>
    </source>
</evidence>
<keyword evidence="13" id="KW-1185">Reference proteome</keyword>
<comment type="caution">
    <text evidence="12">The sequence shown here is derived from an EMBL/GenBank/DDBJ whole genome shotgun (WGS) entry which is preliminary data.</text>
</comment>
<dbReference type="PANTHER" id="PTHR35008">
    <property type="entry name" value="BLL4482 PROTEIN-RELATED"/>
    <property type="match status" value="1"/>
</dbReference>
<keyword evidence="4 10" id="KW-0479">Metal-binding</keyword>
<proteinExistence type="predicted"/>
<feature type="binding site" description="covalent" evidence="9">
    <location>
        <position position="214"/>
    </location>
    <ligand>
        <name>heme c</name>
        <dbReference type="ChEBI" id="CHEBI:61717"/>
        <label>2</label>
    </ligand>
</feature>
<feature type="domain" description="Cytochrome c" evidence="11">
    <location>
        <begin position="51"/>
        <end position="154"/>
    </location>
</feature>
<dbReference type="GO" id="GO:0009055">
    <property type="term" value="F:electron transfer activity"/>
    <property type="evidence" value="ECO:0007669"/>
    <property type="project" value="InterPro"/>
</dbReference>
<dbReference type="EMBL" id="NFZS01000002">
    <property type="protein sequence ID" value="RAO76299.1"/>
    <property type="molecule type" value="Genomic_DNA"/>
</dbReference>
<dbReference type="InterPro" id="IPR014353">
    <property type="entry name" value="Membr-bd_ADH_cyt_c"/>
</dbReference>
<comment type="cofactor">
    <cofactor evidence="9">
        <name>heme c</name>
        <dbReference type="ChEBI" id="CHEBI:61717"/>
    </cofactor>
    <text evidence="9">Binds 3 heme c groups covalently per subunit.</text>
</comment>
<dbReference type="InterPro" id="IPR009056">
    <property type="entry name" value="Cyt_c-like_dom"/>
</dbReference>
<gene>
    <name evidence="12" type="ORF">CA260_11475</name>
</gene>
<dbReference type="AlphaFoldDB" id="A0A328P2T4"/>
<feature type="domain" description="Cytochrome c" evidence="11">
    <location>
        <begin position="196"/>
        <end position="305"/>
    </location>
</feature>
<dbReference type="PROSITE" id="PS51007">
    <property type="entry name" value="CYTC"/>
    <property type="match status" value="3"/>
</dbReference>
<dbReference type="InterPro" id="IPR036909">
    <property type="entry name" value="Cyt_c-like_dom_sf"/>
</dbReference>
<accession>A0A328P2T4</accession>
<keyword evidence="2" id="KW-1003">Cell membrane</keyword>
<dbReference type="Proteomes" id="UP000248926">
    <property type="component" value="Unassembled WGS sequence"/>
</dbReference>
<dbReference type="GO" id="GO:0005886">
    <property type="term" value="C:plasma membrane"/>
    <property type="evidence" value="ECO:0007669"/>
    <property type="project" value="UniProtKB-SubCell"/>
</dbReference>
<keyword evidence="6" id="KW-0677">Repeat</keyword>
<dbReference type="GO" id="GO:0020037">
    <property type="term" value="F:heme binding"/>
    <property type="evidence" value="ECO:0007669"/>
    <property type="project" value="InterPro"/>
</dbReference>
<reference evidence="12 13" key="1">
    <citation type="journal article" date="2018" name="Genet. Mol. Biol.">
        <title>The genome sequence of Dyella jiangningensis FCAV SCS01 from a lignocellulose-decomposing microbial consortium metagenome reveals potential for biotechnological applications.</title>
        <authorList>
            <person name="Desiderato J.G."/>
            <person name="Alvarenga D.O."/>
            <person name="Constancio M.T.L."/>
            <person name="Alves L.M.C."/>
            <person name="Varani A.M."/>
        </authorList>
    </citation>
    <scope>NUCLEOTIDE SEQUENCE [LARGE SCALE GENOMIC DNA]</scope>
    <source>
        <strain evidence="12 13">FCAV SCS01</strain>
    </source>
</reference>
<dbReference type="OrthoDB" id="9811281at2"/>
<feature type="domain" description="Cytochrome c" evidence="11">
    <location>
        <begin position="327"/>
        <end position="414"/>
    </location>
</feature>
<feature type="binding site" description="covalent" evidence="9">
    <location>
        <position position="343"/>
    </location>
    <ligand>
        <name>heme c</name>
        <dbReference type="ChEBI" id="CHEBI:61717"/>
        <label>3</label>
    </ligand>
</feature>
<organism evidence="12 13">
    <name type="scientific">Dyella jiangningensis</name>
    <dbReference type="NCBI Taxonomy" id="1379159"/>
    <lineage>
        <taxon>Bacteria</taxon>
        <taxon>Pseudomonadati</taxon>
        <taxon>Pseudomonadota</taxon>
        <taxon>Gammaproteobacteria</taxon>
        <taxon>Lysobacterales</taxon>
        <taxon>Rhodanobacteraceae</taxon>
        <taxon>Dyella</taxon>
    </lineage>
</organism>
<evidence type="ECO:0000256" key="9">
    <source>
        <dbReference type="PIRSR" id="PIRSR000018-50"/>
    </source>
</evidence>
<keyword evidence="3 9" id="KW-0349">Heme</keyword>
<dbReference type="RefSeq" id="WP_111983243.1">
    <property type="nucleotide sequence ID" value="NZ_NFZS01000002.1"/>
</dbReference>
<sequence>MKIGRIIGALVGLIVLVGIVFTAYALLTVTQGGDENAKQPSVAGAPADITDPKARGEYLTRAADCAACHTVPGGQPFAGGVPFKLPFGTLYSSNITADKDTGIGKWSDDDFVRAMHAGVDKDGHPLYPAFPYTSYTALSRDDILAIKAYLFSLPVAHAPARANELSFPYNQRWAISLWNAMFLKKQRFEPQAGKPEAWNRGAYLATALGHCGECHTPRNAAFALKHGEALAGAELQGWKAYNITSDKDHGVGAWTDQELADYLAKGHAAGRGTASGPMGEVVENSLQYLTPADLSALVAYLRDVPARQGGVSTAPAATAAAPATANATAGLGEQLFVGACAGCHLDNGQGRQSEYASLAGMRSVRDPHATNLTQIVLGGSRLSVGNQHAFMPSFGEAYTDAEIAALSNYVLSHFGGQPGTLSASDVAERRKGQ</sequence>
<dbReference type="SUPFAM" id="SSF46626">
    <property type="entry name" value="Cytochrome c"/>
    <property type="match status" value="3"/>
</dbReference>
<feature type="binding site" description="covalent" evidence="9">
    <location>
        <position position="340"/>
    </location>
    <ligand>
        <name>heme c</name>
        <dbReference type="ChEBI" id="CHEBI:61717"/>
        <label>3</label>
    </ligand>
</feature>
<evidence type="ECO:0000313" key="12">
    <source>
        <dbReference type="EMBL" id="RAO76299.1"/>
    </source>
</evidence>
<feature type="binding site" description="covalent" evidence="9">
    <location>
        <position position="65"/>
    </location>
    <ligand>
        <name>heme c</name>
        <dbReference type="ChEBI" id="CHEBI:61717"/>
        <label>1</label>
    </ligand>
</feature>
<feature type="binding site" description="axial binding residue" evidence="10">
    <location>
        <position position="69"/>
    </location>
    <ligand>
        <name>heme c</name>
        <dbReference type="ChEBI" id="CHEBI:61717"/>
        <label>1</label>
    </ligand>
    <ligandPart>
        <name>Fe</name>
        <dbReference type="ChEBI" id="CHEBI:18248"/>
    </ligandPart>
</feature>
<evidence type="ECO:0000256" key="1">
    <source>
        <dbReference type="ARBA" id="ARBA00004236"/>
    </source>
</evidence>
<evidence type="ECO:0000256" key="5">
    <source>
        <dbReference type="ARBA" id="ARBA00022729"/>
    </source>
</evidence>
<feature type="binding site" description="axial binding residue" evidence="10">
    <location>
        <position position="344"/>
    </location>
    <ligand>
        <name>heme c</name>
        <dbReference type="ChEBI" id="CHEBI:61717"/>
        <label>3</label>
    </ligand>
    <ligandPart>
        <name>Fe</name>
        <dbReference type="ChEBI" id="CHEBI:18248"/>
    </ligandPart>
</feature>
<feature type="binding site" description="covalent" evidence="9">
    <location>
        <position position="68"/>
    </location>
    <ligand>
        <name>heme c</name>
        <dbReference type="ChEBI" id="CHEBI:61717"/>
        <label>1</label>
    </ligand>
</feature>
<keyword evidence="8" id="KW-0472">Membrane</keyword>
<evidence type="ECO:0000259" key="11">
    <source>
        <dbReference type="PROSITE" id="PS51007"/>
    </source>
</evidence>
<evidence type="ECO:0000256" key="7">
    <source>
        <dbReference type="ARBA" id="ARBA00023004"/>
    </source>
</evidence>
<dbReference type="Gene3D" id="1.10.760.10">
    <property type="entry name" value="Cytochrome c-like domain"/>
    <property type="match status" value="3"/>
</dbReference>
<evidence type="ECO:0000256" key="4">
    <source>
        <dbReference type="ARBA" id="ARBA00022723"/>
    </source>
</evidence>
<feature type="binding site" description="axial binding residue" evidence="10">
    <location>
        <position position="215"/>
    </location>
    <ligand>
        <name>heme c</name>
        <dbReference type="ChEBI" id="CHEBI:61717"/>
        <label>2</label>
    </ligand>
    <ligandPart>
        <name>Fe</name>
        <dbReference type="ChEBI" id="CHEBI:18248"/>
    </ligandPart>
</feature>
<evidence type="ECO:0000256" key="8">
    <source>
        <dbReference type="ARBA" id="ARBA00023136"/>
    </source>
</evidence>
<dbReference type="PANTHER" id="PTHR35008:SF8">
    <property type="entry name" value="ALCOHOL DEHYDROGENASE CYTOCHROME C SUBUNIT"/>
    <property type="match status" value="1"/>
</dbReference>
<keyword evidence="5" id="KW-0732">Signal</keyword>
<evidence type="ECO:0000256" key="2">
    <source>
        <dbReference type="ARBA" id="ARBA00022475"/>
    </source>
</evidence>
<dbReference type="Pfam" id="PF00034">
    <property type="entry name" value="Cytochrom_C"/>
    <property type="match status" value="2"/>
</dbReference>
<feature type="binding site" description="covalent" evidence="9">
    <location>
        <position position="211"/>
    </location>
    <ligand>
        <name>heme c</name>
        <dbReference type="ChEBI" id="CHEBI:61717"/>
        <label>2</label>
    </ligand>
</feature>
<dbReference type="PIRSF" id="PIRSF000018">
    <property type="entry name" value="Mb_ADH_cyt_c"/>
    <property type="match status" value="1"/>
</dbReference>
<evidence type="ECO:0000256" key="3">
    <source>
        <dbReference type="ARBA" id="ARBA00022617"/>
    </source>
</evidence>
<protein>
    <submittedName>
        <fullName evidence="12">Alcohol dehydrogenase</fullName>
    </submittedName>
</protein>
<name>A0A328P2T4_9GAMM</name>
<evidence type="ECO:0000256" key="6">
    <source>
        <dbReference type="ARBA" id="ARBA00022737"/>
    </source>
</evidence>
<evidence type="ECO:0000256" key="10">
    <source>
        <dbReference type="PIRSR" id="PIRSR000018-51"/>
    </source>
</evidence>
<comment type="subcellular location">
    <subcellularLocation>
        <location evidence="1">Cell membrane</location>
    </subcellularLocation>
</comment>